<dbReference type="Proteomes" id="UP001233999">
    <property type="component" value="Unassembled WGS sequence"/>
</dbReference>
<proteinExistence type="predicted"/>
<comment type="caution">
    <text evidence="1">The sequence shown here is derived from an EMBL/GenBank/DDBJ whole genome shotgun (WGS) entry which is preliminary data.</text>
</comment>
<keyword evidence="2" id="KW-1185">Reference proteome</keyword>
<gene>
    <name evidence="1" type="ORF">L9F63_005641</name>
</gene>
<dbReference type="EMBL" id="JASPKZ010009346">
    <property type="protein sequence ID" value="KAJ9577785.1"/>
    <property type="molecule type" value="Genomic_DNA"/>
</dbReference>
<reference evidence="1" key="2">
    <citation type="submission" date="2023-05" db="EMBL/GenBank/DDBJ databases">
        <authorList>
            <person name="Fouks B."/>
        </authorList>
    </citation>
    <scope>NUCLEOTIDE SEQUENCE</scope>
    <source>
        <strain evidence="1">Stay&amp;Tobe</strain>
        <tissue evidence="1">Testes</tissue>
    </source>
</reference>
<name>A0AAD7ZCD8_DIPPU</name>
<dbReference type="AlphaFoldDB" id="A0AAD7ZCD8"/>
<feature type="non-terminal residue" evidence="1">
    <location>
        <position position="129"/>
    </location>
</feature>
<sequence>NFHYMTCIRYTVLNVFTFVPKPYCFHSLFLNCVWRMRYLFNITTHIAPPVIPVIANLNFAENIISTRDFTRFLHVNLFIIASVLVPYDIPYCVIPRHLCRGTTWLHYGVPQEHHYVNRGKGERKTDNRF</sequence>
<feature type="non-terminal residue" evidence="1">
    <location>
        <position position="1"/>
    </location>
</feature>
<evidence type="ECO:0000313" key="1">
    <source>
        <dbReference type="EMBL" id="KAJ9577785.1"/>
    </source>
</evidence>
<reference evidence="1" key="1">
    <citation type="journal article" date="2023" name="IScience">
        <title>Live-bearing cockroach genome reveals convergent evolutionary mechanisms linked to viviparity in insects and beyond.</title>
        <authorList>
            <person name="Fouks B."/>
            <person name="Harrison M.C."/>
            <person name="Mikhailova A.A."/>
            <person name="Marchal E."/>
            <person name="English S."/>
            <person name="Carruthers M."/>
            <person name="Jennings E.C."/>
            <person name="Chiamaka E.L."/>
            <person name="Frigard R.A."/>
            <person name="Pippel M."/>
            <person name="Attardo G.M."/>
            <person name="Benoit J.B."/>
            <person name="Bornberg-Bauer E."/>
            <person name="Tobe S.S."/>
        </authorList>
    </citation>
    <scope>NUCLEOTIDE SEQUENCE</scope>
    <source>
        <strain evidence="1">Stay&amp;Tobe</strain>
    </source>
</reference>
<organism evidence="1 2">
    <name type="scientific">Diploptera punctata</name>
    <name type="common">Pacific beetle cockroach</name>
    <dbReference type="NCBI Taxonomy" id="6984"/>
    <lineage>
        <taxon>Eukaryota</taxon>
        <taxon>Metazoa</taxon>
        <taxon>Ecdysozoa</taxon>
        <taxon>Arthropoda</taxon>
        <taxon>Hexapoda</taxon>
        <taxon>Insecta</taxon>
        <taxon>Pterygota</taxon>
        <taxon>Neoptera</taxon>
        <taxon>Polyneoptera</taxon>
        <taxon>Dictyoptera</taxon>
        <taxon>Blattodea</taxon>
        <taxon>Blaberoidea</taxon>
        <taxon>Blaberidae</taxon>
        <taxon>Diplopterinae</taxon>
        <taxon>Diploptera</taxon>
    </lineage>
</organism>
<accession>A0AAD7ZCD8</accession>
<evidence type="ECO:0000313" key="2">
    <source>
        <dbReference type="Proteomes" id="UP001233999"/>
    </source>
</evidence>
<protein>
    <submittedName>
        <fullName evidence="1">Uncharacterized protein</fullName>
    </submittedName>
</protein>